<dbReference type="Proteomes" id="UP001500221">
    <property type="component" value="Unassembled WGS sequence"/>
</dbReference>
<dbReference type="Pfam" id="PF07883">
    <property type="entry name" value="Cupin_2"/>
    <property type="match status" value="1"/>
</dbReference>
<evidence type="ECO:0000313" key="2">
    <source>
        <dbReference type="EMBL" id="GAA5149324.1"/>
    </source>
</evidence>
<evidence type="ECO:0000259" key="1">
    <source>
        <dbReference type="Pfam" id="PF07883"/>
    </source>
</evidence>
<accession>A0ABP9PNG5</accession>
<dbReference type="InterPro" id="IPR014710">
    <property type="entry name" value="RmlC-like_jellyroll"/>
</dbReference>
<feature type="domain" description="Cupin type-2" evidence="1">
    <location>
        <begin position="37"/>
        <end position="96"/>
    </location>
</feature>
<gene>
    <name evidence="2" type="ORF">GCM10023340_24460</name>
</gene>
<dbReference type="Gene3D" id="2.60.120.10">
    <property type="entry name" value="Jelly Rolls"/>
    <property type="match status" value="1"/>
</dbReference>
<comment type="caution">
    <text evidence="2">The sequence shown here is derived from an EMBL/GenBank/DDBJ whole genome shotgun (WGS) entry which is preliminary data.</text>
</comment>
<dbReference type="SUPFAM" id="SSF51182">
    <property type="entry name" value="RmlC-like cupins"/>
    <property type="match status" value="1"/>
</dbReference>
<evidence type="ECO:0000313" key="3">
    <source>
        <dbReference type="Proteomes" id="UP001500221"/>
    </source>
</evidence>
<dbReference type="InterPro" id="IPR011051">
    <property type="entry name" value="RmlC_Cupin_sf"/>
</dbReference>
<organism evidence="2 3">
    <name type="scientific">Nocardioides marinquilinus</name>
    <dbReference type="NCBI Taxonomy" id="1210400"/>
    <lineage>
        <taxon>Bacteria</taxon>
        <taxon>Bacillati</taxon>
        <taxon>Actinomycetota</taxon>
        <taxon>Actinomycetes</taxon>
        <taxon>Propionibacteriales</taxon>
        <taxon>Nocardioidaceae</taxon>
        <taxon>Nocardioides</taxon>
    </lineage>
</organism>
<sequence>MRIVELADVPHRPVDAHHSRGFTLGALGVTADAHVVVVSLRPGGVVGRHPAAGRQLLVVLDGDAAVAGAEGPAVTIGPGQAAVWEAYESHETRTVGGLLALVVEGEIDLR</sequence>
<dbReference type="InterPro" id="IPR013096">
    <property type="entry name" value="Cupin_2"/>
</dbReference>
<protein>
    <recommendedName>
        <fullName evidence="1">Cupin type-2 domain-containing protein</fullName>
    </recommendedName>
</protein>
<dbReference type="RefSeq" id="WP_345458716.1">
    <property type="nucleotide sequence ID" value="NZ_BAABKG010000003.1"/>
</dbReference>
<name>A0ABP9PNG5_9ACTN</name>
<dbReference type="EMBL" id="BAABKG010000003">
    <property type="protein sequence ID" value="GAA5149324.1"/>
    <property type="molecule type" value="Genomic_DNA"/>
</dbReference>
<reference evidence="3" key="1">
    <citation type="journal article" date="2019" name="Int. J. Syst. Evol. Microbiol.">
        <title>The Global Catalogue of Microorganisms (GCM) 10K type strain sequencing project: providing services to taxonomists for standard genome sequencing and annotation.</title>
        <authorList>
            <consortium name="The Broad Institute Genomics Platform"/>
            <consortium name="The Broad Institute Genome Sequencing Center for Infectious Disease"/>
            <person name="Wu L."/>
            <person name="Ma J."/>
        </authorList>
    </citation>
    <scope>NUCLEOTIDE SEQUENCE [LARGE SCALE GENOMIC DNA]</scope>
    <source>
        <strain evidence="3">JCM 18459</strain>
    </source>
</reference>
<keyword evidence="3" id="KW-1185">Reference proteome</keyword>
<proteinExistence type="predicted"/>